<proteinExistence type="predicted"/>
<dbReference type="Gene3D" id="1.10.340.50">
    <property type="match status" value="1"/>
</dbReference>
<evidence type="ECO:0000313" key="3">
    <source>
        <dbReference type="Proteomes" id="UP000004810"/>
    </source>
</evidence>
<comment type="caution">
    <text evidence="2">The sequence shown here is derived from an EMBL/GenBank/DDBJ whole genome shotgun (WGS) entry which is preliminary data.</text>
</comment>
<evidence type="ECO:0000259" key="1">
    <source>
        <dbReference type="SMART" id="SM00942"/>
    </source>
</evidence>
<dbReference type="InterPro" id="IPR004322">
    <property type="entry name" value="Plasmid_replicase_bac"/>
</dbReference>
<dbReference type="InterPro" id="IPR014820">
    <property type="entry name" value="PriCT_1"/>
</dbReference>
<dbReference type="AlphaFoldDB" id="J9E5Q3"/>
<dbReference type="Proteomes" id="UP000004810">
    <property type="component" value="Unassembled WGS sequence"/>
</dbReference>
<name>J9E5Q3_WUCBA</name>
<feature type="non-terminal residue" evidence="2">
    <location>
        <position position="1"/>
    </location>
</feature>
<reference evidence="3" key="1">
    <citation type="submission" date="2012-08" db="EMBL/GenBank/DDBJ databases">
        <title>The Genome Sequence of Wuchereria bancrofti.</title>
        <authorList>
            <person name="Nutman T.B."/>
            <person name="Fink D.L."/>
            <person name="Russ C."/>
            <person name="Young S."/>
            <person name="Zeng Q."/>
            <person name="Koehrsen M."/>
            <person name="Alvarado L."/>
            <person name="Berlin A."/>
            <person name="Chapman S.B."/>
            <person name="Chen Z."/>
            <person name="Freedman E."/>
            <person name="Gellesch M."/>
            <person name="Goldberg J."/>
            <person name="Griggs A."/>
            <person name="Gujja S."/>
            <person name="Heilman E.R."/>
            <person name="Heiman D."/>
            <person name="Hepburn T."/>
            <person name="Howarth C."/>
            <person name="Jen D."/>
            <person name="Larson L."/>
            <person name="Lewis B."/>
            <person name="Mehta T."/>
            <person name="Park D."/>
            <person name="Pearson M."/>
            <person name="Roberts A."/>
            <person name="Saif S."/>
            <person name="Shea T."/>
            <person name="Shenoy N."/>
            <person name="Sisk P."/>
            <person name="Stolte C."/>
            <person name="Sykes S."/>
            <person name="Walk T."/>
            <person name="White J."/>
            <person name="Yandava C."/>
            <person name="Haas B."/>
            <person name="Henn M.R."/>
            <person name="Nusbaum C."/>
            <person name="Birren B."/>
        </authorList>
    </citation>
    <scope>NUCLEOTIDE SEQUENCE [LARGE SCALE GENOMIC DNA]</scope>
    <source>
        <strain evidence="3">NA</strain>
    </source>
</reference>
<sequence>RPGLWRHLLERFRMSPPYQPALFESSLPKWLACTDELAAGIQHHPRQKALKRAYIDPNPSALVWAMVFDVDRPEAATAWQDAPTECPRPNWVTQNPRNGHAHLGYVLASPVSRTLKARATPQRFLARIQHGLTMALDADRAYTHRLTKTPDHPTWRTFWERPDPYELGELRDYLGDRLPLRIARLEAVGEGRNVTLFDGLRKWAYRARLGYSDWHLWERACRSHADALNAFASPLTTREAHQVAKSVAKWTWTNITPTAFSKIQAERGSQNGANKKIAAMDFTAEIVRYAR</sequence>
<accession>J9E5Q3</accession>
<organism evidence="2 3">
    <name type="scientific">Wuchereria bancrofti</name>
    <dbReference type="NCBI Taxonomy" id="6293"/>
    <lineage>
        <taxon>Eukaryota</taxon>
        <taxon>Metazoa</taxon>
        <taxon>Ecdysozoa</taxon>
        <taxon>Nematoda</taxon>
        <taxon>Chromadorea</taxon>
        <taxon>Rhabditida</taxon>
        <taxon>Spirurina</taxon>
        <taxon>Spiruromorpha</taxon>
        <taxon>Filarioidea</taxon>
        <taxon>Onchocercidae</taxon>
        <taxon>Wuchereria</taxon>
    </lineage>
</organism>
<evidence type="ECO:0000313" key="2">
    <source>
        <dbReference type="EMBL" id="EJW77483.1"/>
    </source>
</evidence>
<feature type="domain" description="Primase C-terminal 1" evidence="1">
    <location>
        <begin position="181"/>
        <end position="253"/>
    </location>
</feature>
<dbReference type="EMBL" id="ADBV01007716">
    <property type="protein sequence ID" value="EJW77483.1"/>
    <property type="molecule type" value="Genomic_DNA"/>
</dbReference>
<gene>
    <name evidence="2" type="ORF">WUBG_11611</name>
</gene>
<dbReference type="Pfam" id="PF03090">
    <property type="entry name" value="Replicase"/>
    <property type="match status" value="1"/>
</dbReference>
<protein>
    <submittedName>
        <fullName evidence="2">RepA protein</fullName>
    </submittedName>
</protein>
<dbReference type="SMART" id="SM00942">
    <property type="entry name" value="PriCT_1"/>
    <property type="match status" value="1"/>
</dbReference>